<keyword evidence="4" id="KW-0378">Hydrolase</keyword>
<dbReference type="AlphaFoldDB" id="A0A7I0HW55"/>
<evidence type="ECO:0000256" key="4">
    <source>
        <dbReference type="ARBA" id="ARBA00022801"/>
    </source>
</evidence>
<dbReference type="Proteomes" id="UP000297641">
    <property type="component" value="Unassembled WGS sequence"/>
</dbReference>
<keyword evidence="9" id="KW-1185">Reference proteome</keyword>
<keyword evidence="3" id="KW-0479">Metal-binding</keyword>
<protein>
    <submittedName>
        <fullName evidence="8">PIN domain-containing protein</fullName>
    </submittedName>
</protein>
<feature type="domain" description="PIN" evidence="6">
    <location>
        <begin position="4"/>
        <end position="117"/>
    </location>
</feature>
<evidence type="ECO:0000259" key="6">
    <source>
        <dbReference type="Pfam" id="PF01850"/>
    </source>
</evidence>
<keyword evidence="1" id="KW-1277">Toxin-antitoxin system</keyword>
<dbReference type="GO" id="GO:0046872">
    <property type="term" value="F:metal ion binding"/>
    <property type="evidence" value="ECO:0007669"/>
    <property type="project" value="UniProtKB-KW"/>
</dbReference>
<dbReference type="GO" id="GO:0016787">
    <property type="term" value="F:hydrolase activity"/>
    <property type="evidence" value="ECO:0007669"/>
    <property type="project" value="UniProtKB-KW"/>
</dbReference>
<organism evidence="8 10">
    <name type="scientific">Leptospira bouyouniensis</name>
    <dbReference type="NCBI Taxonomy" id="2484911"/>
    <lineage>
        <taxon>Bacteria</taxon>
        <taxon>Pseudomonadati</taxon>
        <taxon>Spirochaetota</taxon>
        <taxon>Spirochaetia</taxon>
        <taxon>Leptospirales</taxon>
        <taxon>Leptospiraceae</taxon>
        <taxon>Leptospira</taxon>
    </lineage>
</organism>
<dbReference type="RefSeq" id="WP_135753268.1">
    <property type="nucleotide sequence ID" value="NZ_RQFD01000003.1"/>
</dbReference>
<reference evidence="8 10" key="2">
    <citation type="journal article" date="2019" name="PLoS Negl. Trop. Dis.">
        <title>Revisiting the worldwide diversity of Leptospira species in the environment.</title>
        <authorList>
            <person name="Vincent A.T."/>
            <person name="Schiettekatte O."/>
            <person name="Bourhy P."/>
            <person name="Veyrier F.J."/>
            <person name="Picardeau M."/>
        </authorList>
    </citation>
    <scope>NUCLEOTIDE SEQUENCE [LARGE SCALE GENOMIC DNA]</scope>
    <source>
        <strain evidence="8 10">201800273</strain>
        <strain evidence="7">201800295</strain>
    </source>
</reference>
<keyword evidence="5" id="KW-0460">Magnesium</keyword>
<keyword evidence="2" id="KW-0540">Nuclease</keyword>
<dbReference type="PANTHER" id="PTHR42740:SF1">
    <property type="entry name" value="RIBONUCLEASE VAPC3"/>
    <property type="match status" value="1"/>
</dbReference>
<dbReference type="Proteomes" id="UP000297617">
    <property type="component" value="Unassembled WGS sequence"/>
</dbReference>
<proteinExistence type="predicted"/>
<dbReference type="Pfam" id="PF01850">
    <property type="entry name" value="PIN"/>
    <property type="match status" value="1"/>
</dbReference>
<evidence type="ECO:0000256" key="1">
    <source>
        <dbReference type="ARBA" id="ARBA00022649"/>
    </source>
</evidence>
<sequence length="128" mass="15089">MSFVLIDSSIWIEYFRNSNSKISEEIDSLIDNGNIYTNEIILTELIPFIKIKKKSELIHLLETIESFKMNIDWKQLREIQILNLKNGINHVGIPDLIILQNVIQNKSCLFTMDKHFKMMSQFIPIDLY</sequence>
<comment type="caution">
    <text evidence="8">The sequence shown here is derived from an EMBL/GenBank/DDBJ whole genome shotgun (WGS) entry which is preliminary data.</text>
</comment>
<accession>A0A7I0HW55</accession>
<gene>
    <name evidence="7" type="ORF">EHQ10_03615</name>
    <name evidence="8" type="ORF">EHQ43_05620</name>
</gene>
<evidence type="ECO:0000313" key="8">
    <source>
        <dbReference type="EMBL" id="TGL08516.1"/>
    </source>
</evidence>
<reference evidence="7" key="1">
    <citation type="submission" date="2018-10" db="EMBL/GenBank/DDBJ databases">
        <authorList>
            <person name="Vincent A.T."/>
            <person name="Schiettekatte O."/>
            <person name="Bourhy P."/>
            <person name="Veyrier F.J."/>
            <person name="Picardeau M."/>
        </authorList>
    </citation>
    <scope>NUCLEOTIDE SEQUENCE</scope>
    <source>
        <strain evidence="7">201800295</strain>
    </source>
</reference>
<evidence type="ECO:0000313" key="10">
    <source>
        <dbReference type="Proteomes" id="UP000297641"/>
    </source>
</evidence>
<dbReference type="EMBL" id="RQFT01000003">
    <property type="protein sequence ID" value="TGL08516.1"/>
    <property type="molecule type" value="Genomic_DNA"/>
</dbReference>
<evidence type="ECO:0000313" key="9">
    <source>
        <dbReference type="Proteomes" id="UP000297617"/>
    </source>
</evidence>
<evidence type="ECO:0000256" key="3">
    <source>
        <dbReference type="ARBA" id="ARBA00022723"/>
    </source>
</evidence>
<dbReference type="InterPro" id="IPR051749">
    <property type="entry name" value="PINc/VapC_TA_RNase"/>
</dbReference>
<dbReference type="PANTHER" id="PTHR42740">
    <property type="entry name" value="RIBONUCLEASE VAPC3"/>
    <property type="match status" value="1"/>
</dbReference>
<evidence type="ECO:0000256" key="2">
    <source>
        <dbReference type="ARBA" id="ARBA00022722"/>
    </source>
</evidence>
<dbReference type="EMBL" id="RQFD01000003">
    <property type="protein sequence ID" value="TGK52847.1"/>
    <property type="molecule type" value="Genomic_DNA"/>
</dbReference>
<dbReference type="GO" id="GO:0004540">
    <property type="term" value="F:RNA nuclease activity"/>
    <property type="evidence" value="ECO:0007669"/>
    <property type="project" value="TreeGrafter"/>
</dbReference>
<evidence type="ECO:0000313" key="7">
    <source>
        <dbReference type="EMBL" id="TGK52847.1"/>
    </source>
</evidence>
<dbReference type="InterPro" id="IPR002716">
    <property type="entry name" value="PIN_dom"/>
</dbReference>
<dbReference type="SUPFAM" id="SSF88723">
    <property type="entry name" value="PIN domain-like"/>
    <property type="match status" value="1"/>
</dbReference>
<dbReference type="Gene3D" id="3.40.50.1010">
    <property type="entry name" value="5'-nuclease"/>
    <property type="match status" value="1"/>
</dbReference>
<evidence type="ECO:0000256" key="5">
    <source>
        <dbReference type="ARBA" id="ARBA00022842"/>
    </source>
</evidence>
<dbReference type="InterPro" id="IPR029060">
    <property type="entry name" value="PIN-like_dom_sf"/>
</dbReference>
<name>A0A7I0HW55_9LEPT</name>